<evidence type="ECO:0000256" key="4">
    <source>
        <dbReference type="ARBA" id="ARBA00022989"/>
    </source>
</evidence>
<organism evidence="8 9">
    <name type="scientific">Pseudodonghicola xiamenensis</name>
    <dbReference type="NCBI Taxonomy" id="337702"/>
    <lineage>
        <taxon>Bacteria</taxon>
        <taxon>Pseudomonadati</taxon>
        <taxon>Pseudomonadota</taxon>
        <taxon>Alphaproteobacteria</taxon>
        <taxon>Rhodobacterales</taxon>
        <taxon>Paracoccaceae</taxon>
        <taxon>Pseudodonghicola</taxon>
    </lineage>
</organism>
<keyword evidence="4 7" id="KW-1133">Transmembrane helix</keyword>
<dbReference type="GO" id="GO:0015658">
    <property type="term" value="F:branched-chain amino acid transmembrane transporter activity"/>
    <property type="evidence" value="ECO:0007669"/>
    <property type="project" value="InterPro"/>
</dbReference>
<keyword evidence="9" id="KW-1185">Reference proteome</keyword>
<name>A0A8J3ME49_9RHOB</name>
<feature type="transmembrane region" description="Helical" evidence="7">
    <location>
        <begin position="338"/>
        <end position="355"/>
    </location>
</feature>
<dbReference type="InterPro" id="IPR017778">
    <property type="entry name" value="ABC_transptr_urea_perm_UrtC"/>
</dbReference>
<proteinExistence type="predicted"/>
<keyword evidence="5 7" id="KW-0472">Membrane</keyword>
<accession>A0A8J3ME49</accession>
<dbReference type="EMBL" id="BNAP01000013">
    <property type="protein sequence ID" value="GHG94614.1"/>
    <property type="molecule type" value="Genomic_DNA"/>
</dbReference>
<evidence type="ECO:0000256" key="2">
    <source>
        <dbReference type="ARBA" id="ARBA00022475"/>
    </source>
</evidence>
<evidence type="ECO:0000256" key="1">
    <source>
        <dbReference type="ARBA" id="ARBA00004651"/>
    </source>
</evidence>
<comment type="subcellular location">
    <subcellularLocation>
        <location evidence="1">Cell membrane</location>
        <topology evidence="1">Multi-pass membrane protein</topology>
    </subcellularLocation>
</comment>
<feature type="transmembrane region" description="Helical" evidence="7">
    <location>
        <begin position="286"/>
        <end position="306"/>
    </location>
</feature>
<keyword evidence="3 7" id="KW-0812">Transmembrane</keyword>
<evidence type="ECO:0000256" key="5">
    <source>
        <dbReference type="ARBA" id="ARBA00023136"/>
    </source>
</evidence>
<feature type="region of interest" description="Disordered" evidence="6">
    <location>
        <begin position="410"/>
        <end position="429"/>
    </location>
</feature>
<reference evidence="8" key="1">
    <citation type="journal article" date="2014" name="Int. J. Syst. Evol. Microbiol.">
        <title>Complete genome sequence of Corynebacterium casei LMG S-19264T (=DSM 44701T), isolated from a smear-ripened cheese.</title>
        <authorList>
            <consortium name="US DOE Joint Genome Institute (JGI-PGF)"/>
            <person name="Walter F."/>
            <person name="Albersmeier A."/>
            <person name="Kalinowski J."/>
            <person name="Ruckert C."/>
        </authorList>
    </citation>
    <scope>NUCLEOTIDE SEQUENCE</scope>
    <source>
        <strain evidence="8">CGMCC 1.7081</strain>
    </source>
</reference>
<feature type="transmembrane region" description="Helical" evidence="7">
    <location>
        <begin position="159"/>
        <end position="182"/>
    </location>
</feature>
<dbReference type="AlphaFoldDB" id="A0A8J3ME49"/>
<comment type="caution">
    <text evidence="8">The sequence shown here is derived from an EMBL/GenBank/DDBJ whole genome shotgun (WGS) entry which is preliminary data.</text>
</comment>
<evidence type="ECO:0000313" key="9">
    <source>
        <dbReference type="Proteomes" id="UP000611500"/>
    </source>
</evidence>
<feature type="transmembrane region" description="Helical" evidence="7">
    <location>
        <begin position="239"/>
        <end position="259"/>
    </location>
</feature>
<sequence>MVDATDAPGEPSPEPEGVRMTRSFVFRNPSVLIFLALLALFTLGVTAVSEGFGVGLMSTSFVKTLGKTLCLALVAVAMDLVWGYCGILSLGHFAFFGLGGYMIGMWLMYERTRGIVETSLAEAPIPPTPQEVVDAIGNQIFGVVGSSDFPLVWSFADSLTIQLFLVVALPGLLALIFGWLAFRSRVTGVYLSILTQAMTLALSLYLFQNDSGLRGNNGLSGLQNLPGLNAVPQSTVSVWFLWASALALGLGYLLAAWVVSGKFGSVVRGIRDNEARVRFLGYSVESYKLVIFTLTAMIAGIAGALYYPQAGIINPAEIAPIASIYLAVWVAIGGRGRLYGAVIGAVFVSLISTWFTGGQAPDVNLGFYTVKWVDWWLIVLGLSFVLVTLFAPKGIGGLFDLIADRRRPDRHGDDLGPDQGSLREKEAVE</sequence>
<feature type="transmembrane region" description="Helical" evidence="7">
    <location>
        <begin position="31"/>
        <end position="57"/>
    </location>
</feature>
<feature type="transmembrane region" description="Helical" evidence="7">
    <location>
        <begin position="375"/>
        <end position="402"/>
    </location>
</feature>
<dbReference type="PANTHER" id="PTHR30482">
    <property type="entry name" value="HIGH-AFFINITY BRANCHED-CHAIN AMINO ACID TRANSPORT SYSTEM PERMEASE"/>
    <property type="match status" value="1"/>
</dbReference>
<dbReference type="InterPro" id="IPR001851">
    <property type="entry name" value="ABC_transp_permease"/>
</dbReference>
<dbReference type="GO" id="GO:0005886">
    <property type="term" value="C:plasma membrane"/>
    <property type="evidence" value="ECO:0007669"/>
    <property type="project" value="UniProtKB-SubCell"/>
</dbReference>
<reference evidence="8" key="2">
    <citation type="submission" date="2020-09" db="EMBL/GenBank/DDBJ databases">
        <authorList>
            <person name="Sun Q."/>
            <person name="Zhou Y."/>
        </authorList>
    </citation>
    <scope>NUCLEOTIDE SEQUENCE</scope>
    <source>
        <strain evidence="8">CGMCC 1.7081</strain>
    </source>
</reference>
<feature type="transmembrane region" description="Helical" evidence="7">
    <location>
        <begin position="189"/>
        <end position="207"/>
    </location>
</feature>
<dbReference type="Proteomes" id="UP000611500">
    <property type="component" value="Unassembled WGS sequence"/>
</dbReference>
<evidence type="ECO:0000256" key="7">
    <source>
        <dbReference type="SAM" id="Phobius"/>
    </source>
</evidence>
<feature type="transmembrane region" description="Helical" evidence="7">
    <location>
        <begin position="69"/>
        <end position="98"/>
    </location>
</feature>
<gene>
    <name evidence="8" type="ORF">GCM10010961_27690</name>
</gene>
<dbReference type="CDD" id="cd06581">
    <property type="entry name" value="TM_PBP1_LivM_like"/>
    <property type="match status" value="1"/>
</dbReference>
<keyword evidence="2" id="KW-1003">Cell membrane</keyword>
<dbReference type="PANTHER" id="PTHR30482:SF4">
    <property type="entry name" value="SLR1201 PROTEIN"/>
    <property type="match status" value="1"/>
</dbReference>
<dbReference type="Pfam" id="PF02653">
    <property type="entry name" value="BPD_transp_2"/>
    <property type="match status" value="1"/>
</dbReference>
<evidence type="ECO:0000313" key="8">
    <source>
        <dbReference type="EMBL" id="GHG94614.1"/>
    </source>
</evidence>
<evidence type="ECO:0000256" key="6">
    <source>
        <dbReference type="SAM" id="MobiDB-lite"/>
    </source>
</evidence>
<protein>
    <submittedName>
        <fullName evidence="8">Urea ABC transporter permease subunit UrtC</fullName>
    </submittedName>
</protein>
<evidence type="ECO:0000256" key="3">
    <source>
        <dbReference type="ARBA" id="ARBA00022692"/>
    </source>
</evidence>
<dbReference type="NCBIfam" id="TIGR03408">
    <property type="entry name" value="urea_trans_UrtC"/>
    <property type="match status" value="1"/>
</dbReference>
<dbReference type="InterPro" id="IPR043428">
    <property type="entry name" value="LivM-like"/>
</dbReference>
<feature type="transmembrane region" description="Helical" evidence="7">
    <location>
        <begin position="312"/>
        <end position="331"/>
    </location>
</feature>